<accession>A0ABN3VDI3</accession>
<organism evidence="2 3">
    <name type="scientific">Saccharopolyspora taberi</name>
    <dbReference type="NCBI Taxonomy" id="60895"/>
    <lineage>
        <taxon>Bacteria</taxon>
        <taxon>Bacillati</taxon>
        <taxon>Actinomycetota</taxon>
        <taxon>Actinomycetes</taxon>
        <taxon>Pseudonocardiales</taxon>
        <taxon>Pseudonocardiaceae</taxon>
        <taxon>Saccharopolyspora</taxon>
    </lineage>
</organism>
<protein>
    <submittedName>
        <fullName evidence="2">Uncharacterized protein</fullName>
    </submittedName>
</protein>
<feature type="transmembrane region" description="Helical" evidence="1">
    <location>
        <begin position="128"/>
        <end position="153"/>
    </location>
</feature>
<reference evidence="2 3" key="1">
    <citation type="journal article" date="2019" name="Int. J. Syst. Evol. Microbiol.">
        <title>The Global Catalogue of Microorganisms (GCM) 10K type strain sequencing project: providing services to taxonomists for standard genome sequencing and annotation.</title>
        <authorList>
            <consortium name="The Broad Institute Genomics Platform"/>
            <consortium name="The Broad Institute Genome Sequencing Center for Infectious Disease"/>
            <person name="Wu L."/>
            <person name="Ma J."/>
        </authorList>
    </citation>
    <scope>NUCLEOTIDE SEQUENCE [LARGE SCALE GENOMIC DNA]</scope>
    <source>
        <strain evidence="2 3">JCM 9383</strain>
    </source>
</reference>
<dbReference type="EMBL" id="BAAAUX010000014">
    <property type="protein sequence ID" value="GAA2794705.1"/>
    <property type="molecule type" value="Genomic_DNA"/>
</dbReference>
<feature type="transmembrane region" description="Helical" evidence="1">
    <location>
        <begin position="173"/>
        <end position="195"/>
    </location>
</feature>
<feature type="transmembrane region" description="Helical" evidence="1">
    <location>
        <begin position="216"/>
        <end position="234"/>
    </location>
</feature>
<keyword evidence="1" id="KW-0812">Transmembrane</keyword>
<dbReference type="RefSeq" id="WP_344680477.1">
    <property type="nucleotide sequence ID" value="NZ_BAAAUX010000014.1"/>
</dbReference>
<feature type="transmembrane region" description="Helical" evidence="1">
    <location>
        <begin position="62"/>
        <end position="80"/>
    </location>
</feature>
<keyword evidence="1" id="KW-1133">Transmembrane helix</keyword>
<proteinExistence type="predicted"/>
<dbReference type="Proteomes" id="UP001500979">
    <property type="component" value="Unassembled WGS sequence"/>
</dbReference>
<evidence type="ECO:0000313" key="2">
    <source>
        <dbReference type="EMBL" id="GAA2794705.1"/>
    </source>
</evidence>
<feature type="transmembrane region" description="Helical" evidence="1">
    <location>
        <begin position="86"/>
        <end position="107"/>
    </location>
</feature>
<evidence type="ECO:0000256" key="1">
    <source>
        <dbReference type="SAM" id="Phobius"/>
    </source>
</evidence>
<name>A0ABN3VDI3_9PSEU</name>
<evidence type="ECO:0000313" key="3">
    <source>
        <dbReference type="Proteomes" id="UP001500979"/>
    </source>
</evidence>
<feature type="transmembrane region" description="Helical" evidence="1">
    <location>
        <begin position="254"/>
        <end position="275"/>
    </location>
</feature>
<sequence length="285" mass="30451">MDPNPWDDALGQGLMTTVVALVIVGVGWWNSGRGRKVLHKWGVPAPGDEQTRAVMGYLRRRWIWYPWFVGASAVLGVALAEHGFRPGAYAFLGFMVGGVLGDVVCALGARRDSQKRHGLFELVPPWAVLLYGGLVVMTIAFAVVDLMAGPHLPAAVANVMSPPPAELMAGPPAWSPFAATAVGALVVGTGLVLCMRRSIAADDAVDTALRRRSARVVLGMAFPLQLLIAAMSVWRTKTVGDHEEHAMVPSWPGTFADVVQPVLFAGFLVVLFAWIRVAGPAAGRR</sequence>
<feature type="transmembrane region" description="Helical" evidence="1">
    <location>
        <begin position="12"/>
        <end position="30"/>
    </location>
</feature>
<comment type="caution">
    <text evidence="2">The sequence shown here is derived from an EMBL/GenBank/DDBJ whole genome shotgun (WGS) entry which is preliminary data.</text>
</comment>
<keyword evidence="1" id="KW-0472">Membrane</keyword>
<keyword evidence="3" id="KW-1185">Reference proteome</keyword>
<gene>
    <name evidence="2" type="ORF">GCM10010470_32070</name>
</gene>